<dbReference type="Gene3D" id="3.30.470.30">
    <property type="entry name" value="DNA ligase/mRNA capping enzyme"/>
    <property type="match status" value="1"/>
</dbReference>
<keyword evidence="2 4" id="KW-0436">Ligase</keyword>
<dbReference type="GO" id="GO:0006281">
    <property type="term" value="P:DNA repair"/>
    <property type="evidence" value="ECO:0007669"/>
    <property type="project" value="InterPro"/>
</dbReference>
<name>A0A7J6TH60_PEROL</name>
<dbReference type="PROSITE" id="PS50160">
    <property type="entry name" value="DNA_LIGASE_A3"/>
    <property type="match status" value="1"/>
</dbReference>
<dbReference type="PANTHER" id="PTHR45674">
    <property type="entry name" value="DNA LIGASE 1/3 FAMILY MEMBER"/>
    <property type="match status" value="1"/>
</dbReference>
<organism evidence="4 5">
    <name type="scientific">Perkinsus olseni</name>
    <name type="common">Perkinsus atlanticus</name>
    <dbReference type="NCBI Taxonomy" id="32597"/>
    <lineage>
        <taxon>Eukaryota</taxon>
        <taxon>Sar</taxon>
        <taxon>Alveolata</taxon>
        <taxon>Perkinsozoa</taxon>
        <taxon>Perkinsea</taxon>
        <taxon>Perkinsida</taxon>
        <taxon>Perkinsidae</taxon>
        <taxon>Perkinsus</taxon>
    </lineage>
</organism>
<evidence type="ECO:0000313" key="4">
    <source>
        <dbReference type="EMBL" id="KAF4744629.1"/>
    </source>
</evidence>
<evidence type="ECO:0000256" key="2">
    <source>
        <dbReference type="ARBA" id="ARBA00022598"/>
    </source>
</evidence>
<dbReference type="PANTHER" id="PTHR45674:SF4">
    <property type="entry name" value="DNA LIGASE 1"/>
    <property type="match status" value="1"/>
</dbReference>
<accession>A0A7J6TH60</accession>
<proteinExistence type="inferred from homology"/>
<dbReference type="GO" id="GO:0005634">
    <property type="term" value="C:nucleus"/>
    <property type="evidence" value="ECO:0007669"/>
    <property type="project" value="TreeGrafter"/>
</dbReference>
<reference evidence="4 5" key="1">
    <citation type="submission" date="2020-04" db="EMBL/GenBank/DDBJ databases">
        <title>Perkinsus olseni comparative genomics.</title>
        <authorList>
            <person name="Bogema D.R."/>
        </authorList>
    </citation>
    <scope>NUCLEOTIDE SEQUENCE [LARGE SCALE GENOMIC DNA]</scope>
    <source>
        <strain evidence="4 5">ATCC PRA-207</strain>
    </source>
</reference>
<dbReference type="GO" id="GO:0005524">
    <property type="term" value="F:ATP binding"/>
    <property type="evidence" value="ECO:0007669"/>
    <property type="project" value="InterPro"/>
</dbReference>
<dbReference type="SUPFAM" id="SSF56091">
    <property type="entry name" value="DNA ligase/mRNA capping enzyme, catalytic domain"/>
    <property type="match status" value="1"/>
</dbReference>
<dbReference type="InterPro" id="IPR050191">
    <property type="entry name" value="ATP-dep_DNA_ligase"/>
</dbReference>
<feature type="domain" description="ATP-dependent DNA ligase family profile" evidence="3">
    <location>
        <begin position="36"/>
        <end position="125"/>
    </location>
</feature>
<dbReference type="GO" id="GO:0006273">
    <property type="term" value="P:lagging strand elongation"/>
    <property type="evidence" value="ECO:0007669"/>
    <property type="project" value="TreeGrafter"/>
</dbReference>
<dbReference type="AlphaFoldDB" id="A0A7J6TH60"/>
<feature type="non-terminal residue" evidence="4">
    <location>
        <position position="125"/>
    </location>
</feature>
<dbReference type="Pfam" id="PF01068">
    <property type="entry name" value="DNA_ligase_A_M"/>
    <property type="match status" value="1"/>
</dbReference>
<keyword evidence="5" id="KW-1185">Reference proteome</keyword>
<evidence type="ECO:0000313" key="5">
    <source>
        <dbReference type="Proteomes" id="UP000553632"/>
    </source>
</evidence>
<protein>
    <submittedName>
        <fullName evidence="4">tRNA ligase</fullName>
    </submittedName>
</protein>
<evidence type="ECO:0000256" key="1">
    <source>
        <dbReference type="ARBA" id="ARBA00007572"/>
    </source>
</evidence>
<evidence type="ECO:0000259" key="3">
    <source>
        <dbReference type="PROSITE" id="PS50160"/>
    </source>
</evidence>
<dbReference type="GO" id="GO:0003910">
    <property type="term" value="F:DNA ligase (ATP) activity"/>
    <property type="evidence" value="ECO:0007669"/>
    <property type="project" value="InterPro"/>
</dbReference>
<sequence length="125" mass="14526">MKSMIIDSEAVAFDREKHKVLPFQLLSSRPRKNVVMSEIKVQVCLFPFDLIYLDGESMITKNLDTRRKVLRTRLKEIPDRIQFATARDMDSEEEIQAFFTESVEASCEGLMLKTLFENATYEPSK</sequence>
<gene>
    <name evidence="4" type="primary">LIG1_6</name>
    <name evidence="4" type="ORF">FOZ63_032977</name>
</gene>
<comment type="similarity">
    <text evidence="1">Belongs to the ATP-dependent DNA ligase family.</text>
</comment>
<dbReference type="Proteomes" id="UP000553632">
    <property type="component" value="Unassembled WGS sequence"/>
</dbReference>
<dbReference type="Gene3D" id="3.30.1490.70">
    <property type="match status" value="1"/>
</dbReference>
<dbReference type="GO" id="GO:0006310">
    <property type="term" value="P:DNA recombination"/>
    <property type="evidence" value="ECO:0007669"/>
    <property type="project" value="InterPro"/>
</dbReference>
<dbReference type="GO" id="GO:0005739">
    <property type="term" value="C:mitochondrion"/>
    <property type="evidence" value="ECO:0007669"/>
    <property type="project" value="TreeGrafter"/>
</dbReference>
<dbReference type="EMBL" id="JABANO010010735">
    <property type="protein sequence ID" value="KAF4744629.1"/>
    <property type="molecule type" value="Genomic_DNA"/>
</dbReference>
<comment type="caution">
    <text evidence="4">The sequence shown here is derived from an EMBL/GenBank/DDBJ whole genome shotgun (WGS) entry which is preliminary data.</text>
</comment>
<dbReference type="InterPro" id="IPR012310">
    <property type="entry name" value="DNA_ligase_ATP-dep_cent"/>
</dbReference>